<evidence type="ECO:0000256" key="3">
    <source>
        <dbReference type="ARBA" id="ARBA00022989"/>
    </source>
</evidence>
<feature type="transmembrane region" description="Helical" evidence="5">
    <location>
        <begin position="368"/>
        <end position="390"/>
    </location>
</feature>
<gene>
    <name evidence="7" type="primary">yhaP</name>
    <name evidence="7" type="ORF">ERYAMS2_00528</name>
    <name evidence="8" type="ORF">ERYAMS_00238</name>
</gene>
<dbReference type="InterPro" id="IPR013525">
    <property type="entry name" value="ABC2_TM"/>
</dbReference>
<dbReference type="AlphaFoldDB" id="A0AAU9VH89"/>
<dbReference type="PANTHER" id="PTHR43471">
    <property type="entry name" value="ABC TRANSPORTER PERMEASE"/>
    <property type="match status" value="1"/>
</dbReference>
<evidence type="ECO:0000256" key="1">
    <source>
        <dbReference type="ARBA" id="ARBA00004141"/>
    </source>
</evidence>
<dbReference type="EMBL" id="OW659477">
    <property type="protein sequence ID" value="CAH2761085.1"/>
    <property type="molecule type" value="Genomic_DNA"/>
</dbReference>
<feature type="transmembrane region" description="Helical" evidence="5">
    <location>
        <begin position="276"/>
        <end position="298"/>
    </location>
</feature>
<feature type="transmembrane region" description="Helical" evidence="5">
    <location>
        <begin position="183"/>
        <end position="208"/>
    </location>
</feature>
<dbReference type="RefSeq" id="WP_254007185.1">
    <property type="nucleotide sequence ID" value="NZ_OW659477.1"/>
</dbReference>
<dbReference type="Proteomes" id="UP001154111">
    <property type="component" value="Chromosome"/>
</dbReference>
<keyword evidence="3 5" id="KW-1133">Transmembrane helix</keyword>
<keyword evidence="2 5" id="KW-0812">Transmembrane</keyword>
<keyword evidence="9" id="KW-1185">Reference proteome</keyword>
<keyword evidence="4 5" id="KW-0472">Membrane</keyword>
<proteinExistence type="predicted"/>
<feature type="transmembrane region" description="Helical" evidence="5">
    <location>
        <begin position="310"/>
        <end position="332"/>
    </location>
</feature>
<comment type="subcellular location">
    <subcellularLocation>
        <location evidence="1">Membrane</location>
        <topology evidence="1">Multi-pass membrane protein</topology>
    </subcellularLocation>
</comment>
<dbReference type="Proteomes" id="UP001154095">
    <property type="component" value="Chromosome"/>
</dbReference>
<evidence type="ECO:0000313" key="8">
    <source>
        <dbReference type="EMBL" id="CAH2761095.1"/>
    </source>
</evidence>
<evidence type="ECO:0000259" key="6">
    <source>
        <dbReference type="Pfam" id="PF12698"/>
    </source>
</evidence>
<feature type="domain" description="ABC-2 type transporter transmembrane" evidence="6">
    <location>
        <begin position="26"/>
        <end position="383"/>
    </location>
</feature>
<evidence type="ECO:0000256" key="2">
    <source>
        <dbReference type="ARBA" id="ARBA00022692"/>
    </source>
</evidence>
<feature type="transmembrane region" description="Helical" evidence="5">
    <location>
        <begin position="338"/>
        <end position="356"/>
    </location>
</feature>
<evidence type="ECO:0000313" key="9">
    <source>
        <dbReference type="Proteomes" id="UP001154095"/>
    </source>
</evidence>
<evidence type="ECO:0000313" key="7">
    <source>
        <dbReference type="EMBL" id="CAH2761085.1"/>
    </source>
</evidence>
<evidence type="ECO:0000256" key="5">
    <source>
        <dbReference type="SAM" id="Phobius"/>
    </source>
</evidence>
<organism evidence="7 10">
    <name type="scientific">Erysipelothrix amsterdamensis</name>
    <dbReference type="NCBI Taxonomy" id="2929157"/>
    <lineage>
        <taxon>Bacteria</taxon>
        <taxon>Bacillati</taxon>
        <taxon>Bacillota</taxon>
        <taxon>Erysipelotrichia</taxon>
        <taxon>Erysipelotrichales</taxon>
        <taxon>Erysipelotrichaceae</taxon>
        <taxon>Erysipelothrix</taxon>
    </lineage>
</organism>
<accession>A0AAU9VH89</accession>
<evidence type="ECO:0000313" key="10">
    <source>
        <dbReference type="Proteomes" id="UP001154111"/>
    </source>
</evidence>
<dbReference type="GO" id="GO:0140359">
    <property type="term" value="F:ABC-type transporter activity"/>
    <property type="evidence" value="ECO:0007669"/>
    <property type="project" value="InterPro"/>
</dbReference>
<dbReference type="Pfam" id="PF12698">
    <property type="entry name" value="ABC2_membrane_3"/>
    <property type="match status" value="1"/>
</dbReference>
<sequence length="411" mass="46015">MNKLKTVFKFEFLEMLRKRSVKVTTLILCLAVLLITSIPTIQSLFKDDQINDQQTSEVVPEERNEWGFIFEDSSIDKEAFTTILGLNHLKQFDSEEAMKTSLLNKEIKKGYVLYNSTSYKVLTIDKDMFGFEDSIIEDTLKTMAINENFKANNIDVEDARNAMNVSITSEVEAIGKDSSQGFFIAYVIMFAMYMLILFFGQSVATSVAREKDSRTMELLITSTDPKVLILGKVFAMGAVGLLQVGTISLSVFIGFMVNKVNYDADILMMVQGSLTVYTAIVYLVFSIAGYILYLYIFAALGSLISKVEDVSSATTPITLLFVIAFFIASSSLSAPDSQLTIISSYVPFVSLFTMPIRFMLTSVNWIEIVISMVIMILSTLAIAKISVYIYRFGSLNYGNKLKIKDILKAKK</sequence>
<name>A0AAU9VH89_9FIRM</name>
<feature type="transmembrane region" description="Helical" evidence="5">
    <location>
        <begin position="229"/>
        <end position="256"/>
    </location>
</feature>
<reference evidence="7" key="1">
    <citation type="submission" date="2022-04" db="EMBL/GenBank/DDBJ databases">
        <authorList>
            <person name="Forde T."/>
        </authorList>
    </citation>
    <scope>NUCLEOTIDE SEQUENCE</scope>
    <source>
        <strain evidence="7">A18Y016a</strain>
        <strain evidence="8">A18Y020d</strain>
    </source>
</reference>
<dbReference type="PANTHER" id="PTHR43471:SF3">
    <property type="entry name" value="ABC TRANSPORTER PERMEASE PROTEIN NATB"/>
    <property type="match status" value="1"/>
</dbReference>
<dbReference type="EMBL" id="OW659496">
    <property type="protein sequence ID" value="CAH2761095.1"/>
    <property type="molecule type" value="Genomic_DNA"/>
</dbReference>
<dbReference type="GO" id="GO:0016020">
    <property type="term" value="C:membrane"/>
    <property type="evidence" value="ECO:0007669"/>
    <property type="project" value="UniProtKB-SubCell"/>
</dbReference>
<evidence type="ECO:0000256" key="4">
    <source>
        <dbReference type="ARBA" id="ARBA00023136"/>
    </source>
</evidence>
<protein>
    <submittedName>
        <fullName evidence="7">ABC transporter permease</fullName>
    </submittedName>
</protein>